<evidence type="ECO:0000256" key="4">
    <source>
        <dbReference type="ARBA" id="ARBA00023136"/>
    </source>
</evidence>
<feature type="compositionally biased region" description="Polar residues" evidence="6">
    <location>
        <begin position="192"/>
        <end position="204"/>
    </location>
</feature>
<reference evidence="10" key="2">
    <citation type="submission" date="2023-11" db="UniProtKB">
        <authorList>
            <consortium name="WormBaseParasite"/>
        </authorList>
    </citation>
    <scope>IDENTIFICATION</scope>
</reference>
<sequence>MSFNIEYARELRAIFKILEICMGLALIVSIAVVGHYRITPVGGWLLFVTTVTTATSIFFFFLHLSGLISKCSGPITLIELICIFVCFTLDLVAMIVTAATTHESGAAIASAILFAVGFVFYGIDAFILFSYYRQNGGYVNDPKTKQRPNVMPKTNQTIPTIMISAADTTSTELTPTTTTTTMSMNATATPNPTSAYSNNAFEKE</sequence>
<evidence type="ECO:0000256" key="6">
    <source>
        <dbReference type="SAM" id="MobiDB-lite"/>
    </source>
</evidence>
<feature type="transmembrane region" description="Helical" evidence="7">
    <location>
        <begin position="76"/>
        <end position="99"/>
    </location>
</feature>
<feature type="region of interest" description="Disordered" evidence="6">
    <location>
        <begin position="181"/>
        <end position="204"/>
    </location>
</feature>
<feature type="transmembrane region" description="Helical" evidence="7">
    <location>
        <begin position="105"/>
        <end position="129"/>
    </location>
</feature>
<reference evidence="9" key="1">
    <citation type="submission" date="2022-06" db="EMBL/GenBank/DDBJ databases">
        <authorList>
            <person name="Berger JAMES D."/>
            <person name="Berger JAMES D."/>
        </authorList>
    </citation>
    <scope>NUCLEOTIDE SEQUENCE [LARGE SCALE GENOMIC DNA]</scope>
</reference>
<evidence type="ECO:0000313" key="9">
    <source>
        <dbReference type="Proteomes" id="UP000050795"/>
    </source>
</evidence>
<keyword evidence="3 7" id="KW-1133">Transmembrane helix</keyword>
<feature type="compositionally biased region" description="Low complexity" evidence="6">
    <location>
        <begin position="181"/>
        <end position="191"/>
    </location>
</feature>
<evidence type="ECO:0000256" key="3">
    <source>
        <dbReference type="ARBA" id="ARBA00022989"/>
    </source>
</evidence>
<evidence type="ECO:0000259" key="8">
    <source>
        <dbReference type="PROSITE" id="PS51225"/>
    </source>
</evidence>
<keyword evidence="4 5" id="KW-0472">Membrane</keyword>
<feature type="transmembrane region" description="Helical" evidence="7">
    <location>
        <begin position="44"/>
        <end position="64"/>
    </location>
</feature>
<evidence type="ECO:0000256" key="2">
    <source>
        <dbReference type="ARBA" id="ARBA00022692"/>
    </source>
</evidence>
<dbReference type="PANTHER" id="PTHR22776:SF49">
    <property type="entry name" value="MARVEL DOMAIN-CONTAINING PROTEIN"/>
    <property type="match status" value="1"/>
</dbReference>
<dbReference type="GO" id="GO:0016020">
    <property type="term" value="C:membrane"/>
    <property type="evidence" value="ECO:0007669"/>
    <property type="project" value="UniProtKB-SubCell"/>
</dbReference>
<dbReference type="InterPro" id="IPR008253">
    <property type="entry name" value="Marvel"/>
</dbReference>
<evidence type="ECO:0000313" key="10">
    <source>
        <dbReference type="WBParaSite" id="TREG1_113440.1"/>
    </source>
</evidence>
<dbReference type="PROSITE" id="PS51225">
    <property type="entry name" value="MARVEL"/>
    <property type="match status" value="1"/>
</dbReference>
<keyword evidence="2 5" id="KW-0812">Transmembrane</keyword>
<keyword evidence="9" id="KW-1185">Reference proteome</keyword>
<organism evidence="9 10">
    <name type="scientific">Trichobilharzia regenti</name>
    <name type="common">Nasal bird schistosome</name>
    <dbReference type="NCBI Taxonomy" id="157069"/>
    <lineage>
        <taxon>Eukaryota</taxon>
        <taxon>Metazoa</taxon>
        <taxon>Spiralia</taxon>
        <taxon>Lophotrochozoa</taxon>
        <taxon>Platyhelminthes</taxon>
        <taxon>Trematoda</taxon>
        <taxon>Digenea</taxon>
        <taxon>Strigeidida</taxon>
        <taxon>Schistosomatoidea</taxon>
        <taxon>Schistosomatidae</taxon>
        <taxon>Trichobilharzia</taxon>
    </lineage>
</organism>
<name>A0AA85IUQ1_TRIRE</name>
<evidence type="ECO:0000256" key="5">
    <source>
        <dbReference type="PROSITE-ProRule" id="PRU00581"/>
    </source>
</evidence>
<feature type="domain" description="MARVEL" evidence="8">
    <location>
        <begin position="7"/>
        <end position="133"/>
    </location>
</feature>
<evidence type="ECO:0000256" key="7">
    <source>
        <dbReference type="SAM" id="Phobius"/>
    </source>
</evidence>
<evidence type="ECO:0000256" key="1">
    <source>
        <dbReference type="ARBA" id="ARBA00004141"/>
    </source>
</evidence>
<feature type="transmembrane region" description="Helical" evidence="7">
    <location>
        <begin position="20"/>
        <end position="38"/>
    </location>
</feature>
<dbReference type="InterPro" id="IPR050578">
    <property type="entry name" value="MARVEL-CKLF_proteins"/>
</dbReference>
<dbReference type="PANTHER" id="PTHR22776">
    <property type="entry name" value="MARVEL-CONTAINING POTENTIAL LIPID RAFT-ASSOCIATED PROTEIN"/>
    <property type="match status" value="1"/>
</dbReference>
<proteinExistence type="predicted"/>
<dbReference type="Proteomes" id="UP000050795">
    <property type="component" value="Unassembled WGS sequence"/>
</dbReference>
<dbReference type="AlphaFoldDB" id="A0AA85IUQ1"/>
<protein>
    <recommendedName>
        <fullName evidence="8">MARVEL domain-containing protein</fullName>
    </recommendedName>
</protein>
<dbReference type="WBParaSite" id="TREG1_113440.1">
    <property type="protein sequence ID" value="TREG1_113440.1"/>
    <property type="gene ID" value="TREG1_113440"/>
</dbReference>
<comment type="subcellular location">
    <subcellularLocation>
        <location evidence="1">Membrane</location>
        <topology evidence="1">Multi-pass membrane protein</topology>
    </subcellularLocation>
</comment>
<accession>A0AA85IUQ1</accession>